<gene>
    <name evidence="2" type="ORF">LCGC14_1686350</name>
</gene>
<sequence length="137" mass="16386">MATRKEWREEGNKWLERTRIANGHTTEYVFSKEKDLDEEDRESGLTASSSSQSEYRIHTIYVRDKWLKKIKKEDIPEYICHEVVHLVTAPLHSFIKTVIDELPKNKQGTYKEWLRRENEEVTTHLTDILVNKAKTWR</sequence>
<name>A0A0F9KM64_9ZZZZ</name>
<dbReference type="EMBL" id="LAZR01014686">
    <property type="protein sequence ID" value="KKM16385.1"/>
    <property type="molecule type" value="Genomic_DNA"/>
</dbReference>
<accession>A0A0F9KM64</accession>
<comment type="caution">
    <text evidence="2">The sequence shown here is derived from an EMBL/GenBank/DDBJ whole genome shotgun (WGS) entry which is preliminary data.</text>
</comment>
<evidence type="ECO:0000256" key="1">
    <source>
        <dbReference type="SAM" id="MobiDB-lite"/>
    </source>
</evidence>
<evidence type="ECO:0000313" key="2">
    <source>
        <dbReference type="EMBL" id="KKM16385.1"/>
    </source>
</evidence>
<dbReference type="AlphaFoldDB" id="A0A0F9KM64"/>
<proteinExistence type="predicted"/>
<feature type="region of interest" description="Disordered" evidence="1">
    <location>
        <begin position="31"/>
        <end position="53"/>
    </location>
</feature>
<organism evidence="2">
    <name type="scientific">marine sediment metagenome</name>
    <dbReference type="NCBI Taxonomy" id="412755"/>
    <lineage>
        <taxon>unclassified sequences</taxon>
        <taxon>metagenomes</taxon>
        <taxon>ecological metagenomes</taxon>
    </lineage>
</organism>
<protein>
    <submittedName>
        <fullName evidence="2">Uncharacterized protein</fullName>
    </submittedName>
</protein>
<reference evidence="2" key="1">
    <citation type="journal article" date="2015" name="Nature">
        <title>Complex archaea that bridge the gap between prokaryotes and eukaryotes.</title>
        <authorList>
            <person name="Spang A."/>
            <person name="Saw J.H."/>
            <person name="Jorgensen S.L."/>
            <person name="Zaremba-Niedzwiedzka K."/>
            <person name="Martijn J."/>
            <person name="Lind A.E."/>
            <person name="van Eijk R."/>
            <person name="Schleper C."/>
            <person name="Guy L."/>
            <person name="Ettema T.J."/>
        </authorList>
    </citation>
    <scope>NUCLEOTIDE SEQUENCE</scope>
</reference>